<accession>A0A0L9UZ64</accession>
<feature type="compositionally biased region" description="Acidic residues" evidence="1">
    <location>
        <begin position="183"/>
        <end position="207"/>
    </location>
</feature>
<dbReference type="EMBL" id="CM003377">
    <property type="protein sequence ID" value="KOM47971.1"/>
    <property type="molecule type" value="Genomic_DNA"/>
</dbReference>
<evidence type="ECO:0000256" key="1">
    <source>
        <dbReference type="SAM" id="MobiDB-lite"/>
    </source>
</evidence>
<organism evidence="3 4">
    <name type="scientific">Phaseolus angularis</name>
    <name type="common">Azuki bean</name>
    <name type="synonym">Vigna angularis</name>
    <dbReference type="NCBI Taxonomy" id="3914"/>
    <lineage>
        <taxon>Eukaryota</taxon>
        <taxon>Viridiplantae</taxon>
        <taxon>Streptophyta</taxon>
        <taxon>Embryophyta</taxon>
        <taxon>Tracheophyta</taxon>
        <taxon>Spermatophyta</taxon>
        <taxon>Magnoliopsida</taxon>
        <taxon>eudicotyledons</taxon>
        <taxon>Gunneridae</taxon>
        <taxon>Pentapetalae</taxon>
        <taxon>rosids</taxon>
        <taxon>fabids</taxon>
        <taxon>Fabales</taxon>
        <taxon>Fabaceae</taxon>
        <taxon>Papilionoideae</taxon>
        <taxon>50 kb inversion clade</taxon>
        <taxon>NPAAA clade</taxon>
        <taxon>indigoferoid/millettioid clade</taxon>
        <taxon>Phaseoleae</taxon>
        <taxon>Vigna</taxon>
    </lineage>
</organism>
<evidence type="ECO:0000313" key="4">
    <source>
        <dbReference type="Proteomes" id="UP000053144"/>
    </source>
</evidence>
<gene>
    <name evidence="3" type="ORF">LR48_Vigan07g167500</name>
</gene>
<feature type="domain" description="Putative plant transposon protein" evidence="2">
    <location>
        <begin position="63"/>
        <end position="133"/>
    </location>
</feature>
<feature type="region of interest" description="Disordered" evidence="1">
    <location>
        <begin position="1"/>
        <end position="26"/>
    </location>
</feature>
<feature type="region of interest" description="Disordered" evidence="1">
    <location>
        <begin position="171"/>
        <end position="207"/>
    </location>
</feature>
<name>A0A0L9UZ64_PHAAN</name>
<reference evidence="4" key="1">
    <citation type="journal article" date="2015" name="Proc. Natl. Acad. Sci. U.S.A.">
        <title>Genome sequencing of adzuki bean (Vigna angularis) provides insight into high starch and low fat accumulation and domestication.</title>
        <authorList>
            <person name="Yang K."/>
            <person name="Tian Z."/>
            <person name="Chen C."/>
            <person name="Luo L."/>
            <person name="Zhao B."/>
            <person name="Wang Z."/>
            <person name="Yu L."/>
            <person name="Li Y."/>
            <person name="Sun Y."/>
            <person name="Li W."/>
            <person name="Chen Y."/>
            <person name="Li Y."/>
            <person name="Zhang Y."/>
            <person name="Ai D."/>
            <person name="Zhao J."/>
            <person name="Shang C."/>
            <person name="Ma Y."/>
            <person name="Wu B."/>
            <person name="Wang M."/>
            <person name="Gao L."/>
            <person name="Sun D."/>
            <person name="Zhang P."/>
            <person name="Guo F."/>
            <person name="Wang W."/>
            <person name="Li Y."/>
            <person name="Wang J."/>
            <person name="Varshney R.K."/>
            <person name="Wang J."/>
            <person name="Ling H.Q."/>
            <person name="Wan P."/>
        </authorList>
    </citation>
    <scope>NUCLEOTIDE SEQUENCE</scope>
    <source>
        <strain evidence="4">cv. Jingnong 6</strain>
    </source>
</reference>
<feature type="compositionally biased region" description="Basic and acidic residues" evidence="1">
    <location>
        <begin position="1"/>
        <end position="22"/>
    </location>
</feature>
<proteinExistence type="predicted"/>
<dbReference type="Proteomes" id="UP000053144">
    <property type="component" value="Chromosome 7"/>
</dbReference>
<protein>
    <recommendedName>
        <fullName evidence="2">Putative plant transposon protein domain-containing protein</fullName>
    </recommendedName>
</protein>
<evidence type="ECO:0000259" key="2">
    <source>
        <dbReference type="Pfam" id="PF20167"/>
    </source>
</evidence>
<evidence type="ECO:0000313" key="3">
    <source>
        <dbReference type="EMBL" id="KOM47971.1"/>
    </source>
</evidence>
<sequence length="207" mass="24432">MGRDSPHQRTRGNKKEAYEKPLPHSKKYHRKEKKFERFMEIFKKLEIKVPMIETLKQFGEQLENRNWERLATYPAPANIAVVKEFYTNGRRLGDYPTEEYMSYVRGHDIRYEPDAINRFLNTEWADARMQSIHRVQVATTEMIIGMYDSPLGHRWTMEEFKNVVAWREEKARASEARAAEAPAMDDDDEFEDAEDDGEEEDSDDSMG</sequence>
<dbReference type="Gramene" id="KOM47971">
    <property type="protein sequence ID" value="KOM47971"/>
    <property type="gene ID" value="LR48_Vigan07g167500"/>
</dbReference>
<dbReference type="InterPro" id="IPR046796">
    <property type="entry name" value="Transposase_32_dom"/>
</dbReference>
<dbReference type="Pfam" id="PF20167">
    <property type="entry name" value="Transposase_32"/>
    <property type="match status" value="1"/>
</dbReference>
<dbReference type="AlphaFoldDB" id="A0A0L9UZ64"/>